<keyword evidence="2" id="KW-1185">Reference proteome</keyword>
<dbReference type="EMBL" id="JBHPBY010000568">
    <property type="protein sequence ID" value="MFC1853670.1"/>
    <property type="molecule type" value="Genomic_DNA"/>
</dbReference>
<proteinExistence type="predicted"/>
<organism evidence="1 2">
    <name type="scientific">candidate division CSSED10-310 bacterium</name>
    <dbReference type="NCBI Taxonomy" id="2855610"/>
    <lineage>
        <taxon>Bacteria</taxon>
        <taxon>Bacteria division CSSED10-310</taxon>
    </lineage>
</organism>
<dbReference type="Gene3D" id="2.40.360.20">
    <property type="match status" value="1"/>
</dbReference>
<evidence type="ECO:0008006" key="3">
    <source>
        <dbReference type="Google" id="ProtNLM"/>
    </source>
</evidence>
<gene>
    <name evidence="1" type="ORF">ACFL27_26095</name>
</gene>
<name>A0ABV6Z5F3_UNCC1</name>
<sequence>MNKKVPLILWSFFILYLILGSAVGGFAAENYFPLVLNTHYTYKVFFQDNEFLEELVVKDFTKDGIHGYYFAHTDKRKLESMVIADTMFGLGAYSIDDGVLYTLSSSRDKEGKFTLLSMKQKFLPNPIQPGDKTTFKAPFFPGKIVLTIVGFEALRVPAGLYNNCVKIKKEYIGAGGTESEYIWLADNIGMVKWQRKTGRIDELVLVKFPKKNEER</sequence>
<evidence type="ECO:0000313" key="1">
    <source>
        <dbReference type="EMBL" id="MFC1853670.1"/>
    </source>
</evidence>
<reference evidence="1 2" key="1">
    <citation type="submission" date="2024-09" db="EMBL/GenBank/DDBJ databases">
        <title>Laminarin stimulates single cell rates of sulfate reduction while oxygen inhibits transcriptomic activity in coastal marine sediment.</title>
        <authorList>
            <person name="Lindsay M."/>
            <person name="Orcutt B."/>
            <person name="Emerson D."/>
            <person name="Stepanauskas R."/>
            <person name="D'Angelo T."/>
        </authorList>
    </citation>
    <scope>NUCLEOTIDE SEQUENCE [LARGE SCALE GENOMIC DNA]</scope>
    <source>
        <strain evidence="1">SAG AM-311-K15</strain>
    </source>
</reference>
<comment type="caution">
    <text evidence="1">The sequence shown here is derived from an EMBL/GenBank/DDBJ whole genome shotgun (WGS) entry which is preliminary data.</text>
</comment>
<protein>
    <recommendedName>
        <fullName evidence="3">DUF3108 domain-containing protein</fullName>
    </recommendedName>
</protein>
<accession>A0ABV6Z5F3</accession>
<evidence type="ECO:0000313" key="2">
    <source>
        <dbReference type="Proteomes" id="UP001594351"/>
    </source>
</evidence>
<dbReference type="Proteomes" id="UP001594351">
    <property type="component" value="Unassembled WGS sequence"/>
</dbReference>